<reference evidence="5 6" key="1">
    <citation type="submission" date="2024-12" db="EMBL/GenBank/DDBJ databases">
        <title>The unique morphological basis and parallel evolutionary history of personate flowers in Penstemon.</title>
        <authorList>
            <person name="Depatie T.H."/>
            <person name="Wessinger C.A."/>
        </authorList>
    </citation>
    <scope>NUCLEOTIDE SEQUENCE [LARGE SCALE GENOMIC DNA]</scope>
    <source>
        <strain evidence="5">WTNN_2</strain>
        <tissue evidence="5">Leaf</tissue>
    </source>
</reference>
<evidence type="ECO:0000256" key="3">
    <source>
        <dbReference type="ARBA" id="ARBA00022946"/>
    </source>
</evidence>
<dbReference type="InterPro" id="IPR006843">
    <property type="entry name" value="PAP/fibrillin_dom"/>
</dbReference>
<proteinExistence type="predicted"/>
<dbReference type="InterPro" id="IPR039633">
    <property type="entry name" value="PAP"/>
</dbReference>
<evidence type="ECO:0000256" key="2">
    <source>
        <dbReference type="ARBA" id="ARBA00022640"/>
    </source>
</evidence>
<evidence type="ECO:0000256" key="1">
    <source>
        <dbReference type="ARBA" id="ARBA00004474"/>
    </source>
</evidence>
<dbReference type="Pfam" id="PF04755">
    <property type="entry name" value="PAP_fibrillin"/>
    <property type="match status" value="1"/>
</dbReference>
<organism evidence="5 6">
    <name type="scientific">Penstemon smallii</name>
    <dbReference type="NCBI Taxonomy" id="265156"/>
    <lineage>
        <taxon>Eukaryota</taxon>
        <taxon>Viridiplantae</taxon>
        <taxon>Streptophyta</taxon>
        <taxon>Embryophyta</taxon>
        <taxon>Tracheophyta</taxon>
        <taxon>Spermatophyta</taxon>
        <taxon>Magnoliopsida</taxon>
        <taxon>eudicotyledons</taxon>
        <taxon>Gunneridae</taxon>
        <taxon>Pentapetalae</taxon>
        <taxon>asterids</taxon>
        <taxon>lamiids</taxon>
        <taxon>Lamiales</taxon>
        <taxon>Plantaginaceae</taxon>
        <taxon>Cheloneae</taxon>
        <taxon>Penstemon</taxon>
    </lineage>
</organism>
<comment type="subcellular location">
    <subcellularLocation>
        <location evidence="1">Plastid</location>
    </subcellularLocation>
</comment>
<evidence type="ECO:0000313" key="6">
    <source>
        <dbReference type="Proteomes" id="UP001634393"/>
    </source>
</evidence>
<evidence type="ECO:0000259" key="4">
    <source>
        <dbReference type="Pfam" id="PF04755"/>
    </source>
</evidence>
<gene>
    <name evidence="5" type="ORF">ACJIZ3_001113</name>
</gene>
<dbReference type="EMBL" id="JBJXBP010000002">
    <property type="protein sequence ID" value="KAL3843710.1"/>
    <property type="molecule type" value="Genomic_DNA"/>
</dbReference>
<feature type="domain" description="Plastid lipid-associated protein/fibrillin conserved" evidence="4">
    <location>
        <begin position="76"/>
        <end position="235"/>
    </location>
</feature>
<dbReference type="PANTHER" id="PTHR31906">
    <property type="entry name" value="PLASTID-LIPID-ASSOCIATED PROTEIN 4, CHLOROPLASTIC-RELATED"/>
    <property type="match status" value="1"/>
</dbReference>
<dbReference type="AlphaFoldDB" id="A0ABD3U334"/>
<keyword evidence="3" id="KW-0809">Transit peptide</keyword>
<keyword evidence="6" id="KW-1185">Reference proteome</keyword>
<name>A0ABD3U334_9LAMI</name>
<protein>
    <recommendedName>
        <fullName evidence="4">Plastid lipid-associated protein/fibrillin conserved domain-containing protein</fullName>
    </recommendedName>
</protein>
<dbReference type="Proteomes" id="UP001634393">
    <property type="component" value="Unassembled WGS sequence"/>
</dbReference>
<dbReference type="GO" id="GO:0009536">
    <property type="term" value="C:plastid"/>
    <property type="evidence" value="ECO:0007669"/>
    <property type="project" value="UniProtKB-SubCell"/>
</dbReference>
<evidence type="ECO:0000313" key="5">
    <source>
        <dbReference type="EMBL" id="KAL3843710.1"/>
    </source>
</evidence>
<sequence length="246" mass="27711">MGTLHFSSSSSSALLQNSNNFCTSHILFATKSTIIHPKPFPIISQNHTREASRSRTWRIGVSFFPLFLTKTKDAESLKQELLDAISPLDRGAAATPDDQQRIEEIACELEANNKVKEPLKSVLLNGKWELLYTTSKSILQNEKPKFLRPNGRIYQAINVDTLRAQNIETWPFFNQATANLVPLNARRVAVKFDSFKIAALIPIKSRGSGRGQLEITYLDGELRISRGNQGNLFVLRMVDPQYRVPL</sequence>
<keyword evidence="2" id="KW-0934">Plastid</keyword>
<comment type="caution">
    <text evidence="5">The sequence shown here is derived from an EMBL/GenBank/DDBJ whole genome shotgun (WGS) entry which is preliminary data.</text>
</comment>
<accession>A0ABD3U334</accession>